<dbReference type="Gene3D" id="1.20.1070.10">
    <property type="entry name" value="Rhodopsin 7-helix transmembrane proteins"/>
    <property type="match status" value="1"/>
</dbReference>
<dbReference type="STRING" id="46731.A0A3M6TRW9"/>
<feature type="transmembrane region" description="Helical" evidence="10">
    <location>
        <begin position="101"/>
        <end position="122"/>
    </location>
</feature>
<sequence length="399" mass="44429">MNGTDGTKASISCDSNSAPYTLASTISQASFVIFILILDVCGNCLVIGAILHYRRLRTVTNYFIISLAVSDVLIAALSMPFRIHHTLNYMCWDLGQILCEVWVFVDLLCSCASITNLSLISIDRFLALSFPLSYRSIMTKSRGFAAITFVWGYSGLIAALSFTGWSPDAETISSNECKKSDPYYYLFAITAGFFLPLTILVINYSMVFKVAFTQAKKLQLLKSASAMEPGEISEADIRKDARQSIVNIGRTERKRRKSIVRELKATKTLAIVIGTFIVCWLPFFIIMFIVQFCGDCLLKIPEKGQQFVAIVFVYVLPLLNSAVNPIIYSSFNSDFRKSFKDIFIRICVIRGRDSYTHRSTSGDEDVSVVTFFTSRFGNGTTPQIVIQEANSASEEGDSV</sequence>
<dbReference type="CDD" id="cd14967">
    <property type="entry name" value="7tmA_amine_R-like"/>
    <property type="match status" value="1"/>
</dbReference>
<feature type="domain" description="G-protein coupled receptors family 1 profile" evidence="11">
    <location>
        <begin position="42"/>
        <end position="328"/>
    </location>
</feature>
<feature type="transmembrane region" description="Helical" evidence="10">
    <location>
        <begin position="269"/>
        <end position="292"/>
    </location>
</feature>
<feature type="transmembrane region" description="Helical" evidence="10">
    <location>
        <begin position="143"/>
        <end position="163"/>
    </location>
</feature>
<dbReference type="AlphaFoldDB" id="A0A3M6TRW9"/>
<dbReference type="GO" id="GO:0004930">
    <property type="term" value="F:G protein-coupled receptor activity"/>
    <property type="evidence" value="ECO:0007669"/>
    <property type="project" value="UniProtKB-KW"/>
</dbReference>
<keyword evidence="7 9" id="KW-0675">Receptor</keyword>
<dbReference type="PRINTS" id="PR00237">
    <property type="entry name" value="GPCRRHODOPSN"/>
</dbReference>
<feature type="transmembrane region" description="Helical" evidence="10">
    <location>
        <begin position="62"/>
        <end position="81"/>
    </location>
</feature>
<dbReference type="PROSITE" id="PS50262">
    <property type="entry name" value="G_PROTEIN_RECEP_F1_2"/>
    <property type="match status" value="1"/>
</dbReference>
<keyword evidence="4 10" id="KW-1133">Transmembrane helix</keyword>
<evidence type="ECO:0000256" key="10">
    <source>
        <dbReference type="SAM" id="Phobius"/>
    </source>
</evidence>
<keyword evidence="2" id="KW-1003">Cell membrane</keyword>
<dbReference type="EMBL" id="RCHS01003049">
    <property type="protein sequence ID" value="RMX44130.1"/>
    <property type="molecule type" value="Genomic_DNA"/>
</dbReference>
<evidence type="ECO:0000256" key="4">
    <source>
        <dbReference type="ARBA" id="ARBA00022989"/>
    </source>
</evidence>
<proteinExistence type="inferred from homology"/>
<dbReference type="SUPFAM" id="SSF81321">
    <property type="entry name" value="Family A G protein-coupled receptor-like"/>
    <property type="match status" value="1"/>
</dbReference>
<evidence type="ECO:0000256" key="7">
    <source>
        <dbReference type="ARBA" id="ARBA00023170"/>
    </source>
</evidence>
<evidence type="ECO:0000313" key="12">
    <source>
        <dbReference type="EMBL" id="RMX44130.1"/>
    </source>
</evidence>
<feature type="transmembrane region" description="Helical" evidence="10">
    <location>
        <begin position="307"/>
        <end position="328"/>
    </location>
</feature>
<reference evidence="12 13" key="1">
    <citation type="journal article" date="2018" name="Sci. Rep.">
        <title>Comparative analysis of the Pocillopora damicornis genome highlights role of immune system in coral evolution.</title>
        <authorList>
            <person name="Cunning R."/>
            <person name="Bay R.A."/>
            <person name="Gillette P."/>
            <person name="Baker A.C."/>
            <person name="Traylor-Knowles N."/>
        </authorList>
    </citation>
    <scope>NUCLEOTIDE SEQUENCE [LARGE SCALE GENOMIC DNA]</scope>
    <source>
        <strain evidence="12">RSMAS</strain>
        <tissue evidence="12">Whole animal</tissue>
    </source>
</reference>
<protein>
    <recommendedName>
        <fullName evidence="11">G-protein coupled receptors family 1 profile domain-containing protein</fullName>
    </recommendedName>
</protein>
<dbReference type="InterPro" id="IPR017452">
    <property type="entry name" value="GPCR_Rhodpsn_7TM"/>
</dbReference>
<dbReference type="GO" id="GO:0005886">
    <property type="term" value="C:plasma membrane"/>
    <property type="evidence" value="ECO:0007669"/>
    <property type="project" value="UniProtKB-SubCell"/>
</dbReference>
<evidence type="ECO:0000256" key="9">
    <source>
        <dbReference type="RuleBase" id="RU000688"/>
    </source>
</evidence>
<feature type="transmembrane region" description="Helical" evidence="10">
    <location>
        <begin position="183"/>
        <end position="207"/>
    </location>
</feature>
<evidence type="ECO:0000259" key="11">
    <source>
        <dbReference type="PROSITE" id="PS50262"/>
    </source>
</evidence>
<comment type="subcellular location">
    <subcellularLocation>
        <location evidence="1">Cell membrane</location>
        <topology evidence="1">Multi-pass membrane protein</topology>
    </subcellularLocation>
</comment>
<dbReference type="InterPro" id="IPR000276">
    <property type="entry name" value="GPCR_Rhodpsn"/>
</dbReference>
<evidence type="ECO:0000256" key="6">
    <source>
        <dbReference type="ARBA" id="ARBA00023136"/>
    </source>
</evidence>
<dbReference type="OMA" id="FRIHHTL"/>
<keyword evidence="6 10" id="KW-0472">Membrane</keyword>
<dbReference type="Pfam" id="PF00001">
    <property type="entry name" value="7tm_1"/>
    <property type="match status" value="1"/>
</dbReference>
<dbReference type="OrthoDB" id="5955450at2759"/>
<comment type="similarity">
    <text evidence="9">Belongs to the G-protein coupled receptor 1 family.</text>
</comment>
<dbReference type="SMART" id="SM01381">
    <property type="entry name" value="7TM_GPCR_Srsx"/>
    <property type="match status" value="1"/>
</dbReference>
<keyword evidence="13" id="KW-1185">Reference proteome</keyword>
<comment type="caution">
    <text evidence="12">The sequence shown here is derived from an EMBL/GenBank/DDBJ whole genome shotgun (WGS) entry which is preliminary data.</text>
</comment>
<dbReference type="PROSITE" id="PS00237">
    <property type="entry name" value="G_PROTEIN_RECEP_F1_1"/>
    <property type="match status" value="1"/>
</dbReference>
<dbReference type="Proteomes" id="UP000275408">
    <property type="component" value="Unassembled WGS sequence"/>
</dbReference>
<evidence type="ECO:0000313" key="13">
    <source>
        <dbReference type="Proteomes" id="UP000275408"/>
    </source>
</evidence>
<evidence type="ECO:0000256" key="5">
    <source>
        <dbReference type="ARBA" id="ARBA00023040"/>
    </source>
</evidence>
<organism evidence="12 13">
    <name type="scientific">Pocillopora damicornis</name>
    <name type="common">Cauliflower coral</name>
    <name type="synonym">Millepora damicornis</name>
    <dbReference type="NCBI Taxonomy" id="46731"/>
    <lineage>
        <taxon>Eukaryota</taxon>
        <taxon>Metazoa</taxon>
        <taxon>Cnidaria</taxon>
        <taxon>Anthozoa</taxon>
        <taxon>Hexacorallia</taxon>
        <taxon>Scleractinia</taxon>
        <taxon>Astrocoeniina</taxon>
        <taxon>Pocilloporidae</taxon>
        <taxon>Pocillopora</taxon>
    </lineage>
</organism>
<evidence type="ECO:0000256" key="2">
    <source>
        <dbReference type="ARBA" id="ARBA00022475"/>
    </source>
</evidence>
<name>A0A3M6TRW9_POCDA</name>
<evidence type="ECO:0000256" key="3">
    <source>
        <dbReference type="ARBA" id="ARBA00022692"/>
    </source>
</evidence>
<feature type="transmembrane region" description="Helical" evidence="10">
    <location>
        <begin position="29"/>
        <end position="50"/>
    </location>
</feature>
<keyword evidence="5 9" id="KW-0297">G-protein coupled receptor</keyword>
<evidence type="ECO:0000256" key="8">
    <source>
        <dbReference type="ARBA" id="ARBA00023224"/>
    </source>
</evidence>
<gene>
    <name evidence="12" type="ORF">pdam_00002488</name>
</gene>
<keyword evidence="8 9" id="KW-0807">Transducer</keyword>
<accession>A0A3M6TRW9</accession>
<dbReference type="PANTHER" id="PTHR24248">
    <property type="entry name" value="ADRENERGIC RECEPTOR-RELATED G-PROTEIN COUPLED RECEPTOR"/>
    <property type="match status" value="1"/>
</dbReference>
<evidence type="ECO:0000256" key="1">
    <source>
        <dbReference type="ARBA" id="ARBA00004651"/>
    </source>
</evidence>
<dbReference type="FunFam" id="1.20.1070.10:FF:000418">
    <property type="entry name" value="Predicted protein"/>
    <property type="match status" value="1"/>
</dbReference>
<keyword evidence="3 9" id="KW-0812">Transmembrane</keyword>